<dbReference type="AlphaFoldDB" id="A0A9X4L628"/>
<name>A0A9X4L628_9BACL</name>
<dbReference type="RefSeq" id="WP_277538861.1">
    <property type="nucleotide sequence ID" value="NZ_JAPDIA010000009.1"/>
</dbReference>
<dbReference type="Gene3D" id="2.60.40.10">
    <property type="entry name" value="Immunoglobulins"/>
    <property type="match status" value="1"/>
</dbReference>
<organism evidence="2 3">
    <name type="scientific">Cohnella rhizosphaerae</name>
    <dbReference type="NCBI Taxonomy" id="1457232"/>
    <lineage>
        <taxon>Bacteria</taxon>
        <taxon>Bacillati</taxon>
        <taxon>Bacillota</taxon>
        <taxon>Bacilli</taxon>
        <taxon>Bacillales</taxon>
        <taxon>Paenibacillaceae</taxon>
        <taxon>Cohnella</taxon>
    </lineage>
</organism>
<gene>
    <name evidence="2" type="ORF">OMP40_36455</name>
</gene>
<dbReference type="InterPro" id="IPR013783">
    <property type="entry name" value="Ig-like_fold"/>
</dbReference>
<proteinExistence type="predicted"/>
<evidence type="ECO:0000313" key="3">
    <source>
        <dbReference type="Proteomes" id="UP001153404"/>
    </source>
</evidence>
<dbReference type="EMBL" id="JAPDIA010000009">
    <property type="protein sequence ID" value="MDG0814162.1"/>
    <property type="molecule type" value="Genomic_DNA"/>
</dbReference>
<reference evidence="2" key="1">
    <citation type="submission" date="2022-10" db="EMBL/GenBank/DDBJ databases">
        <title>Comparative genomic analysis of Cohnella hashimotonis sp. nov., isolated from the International Space Station.</title>
        <authorList>
            <person name="Simpson A."/>
            <person name="Venkateswaran K."/>
        </authorList>
    </citation>
    <scope>NUCLEOTIDE SEQUENCE</scope>
    <source>
        <strain evidence="2">DSM 28161</strain>
    </source>
</reference>
<feature type="domain" description="DUF4073" evidence="1">
    <location>
        <begin position="580"/>
        <end position="634"/>
    </location>
</feature>
<dbReference type="Pfam" id="PF13285">
    <property type="entry name" value="DUF4073"/>
    <property type="match status" value="1"/>
</dbReference>
<evidence type="ECO:0000313" key="2">
    <source>
        <dbReference type="EMBL" id="MDG0814162.1"/>
    </source>
</evidence>
<comment type="caution">
    <text evidence="2">The sequence shown here is derived from an EMBL/GenBank/DDBJ whole genome shotgun (WGS) entry which is preliminary data.</text>
</comment>
<dbReference type="InterPro" id="IPR025142">
    <property type="entry name" value="DUF4073"/>
</dbReference>
<dbReference type="Proteomes" id="UP001153404">
    <property type="component" value="Unassembled WGS sequence"/>
</dbReference>
<keyword evidence="3" id="KW-1185">Reference proteome</keyword>
<accession>A0A9X4L628</accession>
<evidence type="ECO:0000259" key="1">
    <source>
        <dbReference type="Pfam" id="PF13285"/>
    </source>
</evidence>
<sequence length="908" mass="99312">MIPKNFRFVARLLAVLLLLQPLLGVVGGWEIASAATAPNNTVTAVNEAEDEPALMTALTNGEQAGDLDLPDNFSSWSQDDLSDAMDFIKGFFQPSEDNLYESLAQIQFKLDVLGLLFESRNDVSMGGISGKINQILSLSSGIETLFPNSPDVAYLKEMADHIAAMSPADRQIYDTFIQNQAAMALTGEEYSPLLLVMLIFQPEGQVPGFSQPESAEEMIYVIWGLMDYLGDLADFKSEYPNAPLADMGLDFSKAITLGDPEADEGAQVKWMALGQWMIDQRPEAGYASVAAIQSNFDNFFTLRVVNEAIENQDVEGLLDALIDEDLGLTLPDDFESWITELKMSWAATVMNLFGSGSPSEGSRMYYDNLAQLQYVSDLAAIPVKLLDNQSFTSMSDVIDAAFAKLGGLETVFPEYEPAQMATQMNEAYDALTPVEKYIYKYTLYITFTTLINEEPPANGNGGENGNGSGVGTGSMLTFLLGSFSFYPQVAINSVTTPEGMTSSLGILFQQIQKTYESFKQTHPDIDIEEWNLDLSKMESLNPEDEITAELSSWMLDKRPEGGYADLAAIQSTFNQFFTPAAPSVTADDNADKLVGADATMEYSTDNGTTWKSYDPENAPVFSGYVTVLVRVKENGVRTASPTTSVSFNAPYVYVPSNNTETRYVDVQGSDGSGLARTPVTRTTDASGKVTDSVTLSSDIAKEAVDKAKAQGGSTVRIAIPDAEDKVSEVSVTIPAAALTQINDGKMNLELSTGDGIVSIPTASLSGFGQDLYFRLVPVKSEDGRVQVETRAKQEKAVQDYAKDESIKIYGRPMQIETNLQSREVSLFLPLKNGLPTDAAERDRIMNHLGVYAEHSDGTKELIQGKVVTMNNMTGIQFTVKKIQYLRDRLCGRPERHHNPDDDYAHALY</sequence>
<protein>
    <submittedName>
        <fullName evidence="2">DUF4073 domain-containing protein</fullName>
    </submittedName>
</protein>